<dbReference type="AlphaFoldDB" id="A0A7W5A8Y5"/>
<dbReference type="Proteomes" id="UP000577707">
    <property type="component" value="Unassembled WGS sequence"/>
</dbReference>
<evidence type="ECO:0000313" key="3">
    <source>
        <dbReference type="Proteomes" id="UP000577707"/>
    </source>
</evidence>
<dbReference type="NCBIfam" id="TIGR02046">
    <property type="entry name" value="sdhC_b558_fam"/>
    <property type="match status" value="1"/>
</dbReference>
<feature type="transmembrane region" description="Helical" evidence="1">
    <location>
        <begin position="24"/>
        <end position="46"/>
    </location>
</feature>
<dbReference type="SUPFAM" id="SSF81343">
    <property type="entry name" value="Fumarate reductase respiratory complex transmembrane subunits"/>
    <property type="match status" value="1"/>
</dbReference>
<dbReference type="EMBL" id="JACHXG010000014">
    <property type="protein sequence ID" value="MBB3091873.1"/>
    <property type="molecule type" value="Genomic_DNA"/>
</dbReference>
<feature type="transmembrane region" description="Helical" evidence="1">
    <location>
        <begin position="122"/>
        <end position="143"/>
    </location>
</feature>
<evidence type="ECO:0000313" key="2">
    <source>
        <dbReference type="EMBL" id="MBB3091873.1"/>
    </source>
</evidence>
<comment type="caution">
    <text evidence="2">The sequence shown here is derived from an EMBL/GenBank/DDBJ whole genome shotgun (WGS) entry which is preliminary data.</text>
</comment>
<reference evidence="2 3" key="1">
    <citation type="submission" date="2020-08" db="EMBL/GenBank/DDBJ databases">
        <title>Genomic Encyclopedia of Type Strains, Phase III (KMG-III): the genomes of soil and plant-associated and newly described type strains.</title>
        <authorList>
            <person name="Whitman W."/>
        </authorList>
    </citation>
    <scope>NUCLEOTIDE SEQUENCE [LARGE SCALE GENOMIC DNA]</scope>
    <source>
        <strain evidence="2 3">CECT 3302</strain>
    </source>
</reference>
<gene>
    <name evidence="2" type="ORF">FHS12_004849</name>
</gene>
<dbReference type="RefSeq" id="WP_229788783.1">
    <property type="nucleotide sequence ID" value="NZ_BMQT01000008.1"/>
</dbReference>
<keyword evidence="1" id="KW-0812">Transmembrane</keyword>
<protein>
    <submittedName>
        <fullName evidence="2">Succinate dehydrogenase / fumarate reductase cytochrome b subunit</fullName>
    </submittedName>
</protein>
<proteinExistence type="predicted"/>
<keyword evidence="3" id="KW-1185">Reference proteome</keyword>
<dbReference type="Gene3D" id="1.20.1300.10">
    <property type="entry name" value="Fumarate reductase/succinate dehydrogenase, transmembrane subunit"/>
    <property type="match status" value="1"/>
</dbReference>
<keyword evidence="1" id="KW-1133">Transmembrane helix</keyword>
<keyword evidence="1" id="KW-0472">Membrane</keyword>
<name>A0A7W5A8Y5_9ACTN</name>
<feature type="transmembrane region" description="Helical" evidence="1">
    <location>
        <begin position="210"/>
        <end position="233"/>
    </location>
</feature>
<accession>A0A7W5A8Y5</accession>
<evidence type="ECO:0000256" key="1">
    <source>
        <dbReference type="SAM" id="Phobius"/>
    </source>
</evidence>
<feature type="transmembrane region" description="Helical" evidence="1">
    <location>
        <begin position="80"/>
        <end position="101"/>
    </location>
</feature>
<dbReference type="GO" id="GO:0016020">
    <property type="term" value="C:membrane"/>
    <property type="evidence" value="ECO:0007669"/>
    <property type="project" value="InterPro"/>
</dbReference>
<dbReference type="InterPro" id="IPR011138">
    <property type="entry name" value="Cytochrome_b-558"/>
</dbReference>
<feature type="transmembrane region" description="Helical" evidence="1">
    <location>
        <begin position="170"/>
        <end position="189"/>
    </location>
</feature>
<organism evidence="2 3">
    <name type="scientific">Nocardioides albus</name>
    <dbReference type="NCBI Taxonomy" id="1841"/>
    <lineage>
        <taxon>Bacteria</taxon>
        <taxon>Bacillati</taxon>
        <taxon>Actinomycetota</taxon>
        <taxon>Actinomycetes</taxon>
        <taxon>Propionibacteriales</taxon>
        <taxon>Nocardioidaceae</taxon>
        <taxon>Nocardioides</taxon>
    </lineage>
</organism>
<sequence length="240" mass="26038">MVTLSGLLGMHNSLSRRRAWSSTIALKLVMAVSGLLFIAFVLGHVYGNLKAFSGHDAYNAYAEHLRTLGEPFLPRSGLLWIMRVGLIAALVAHVSSALVLARRARRARGRYAARPQRRASSFASRTMLTGGLTLFLFLGWHLVNFTIGKVNVRGGPTNDPFNLVVDTFSVWWSTAIYLAAMLVLGMHLWHGTWSSLQTLGWTLTAQRRQAAKAAAMAVAVLVAGGFSLSPIAIQLGLIGP</sequence>
<dbReference type="CDD" id="cd03498">
    <property type="entry name" value="SQR_TypeB_2_TM"/>
    <property type="match status" value="1"/>
</dbReference>
<dbReference type="InterPro" id="IPR034804">
    <property type="entry name" value="SQR/QFR_C/D"/>
</dbReference>